<reference evidence="3" key="1">
    <citation type="journal article" date="2018" name="Nat. Microbiol.">
        <title>Leveraging single-cell genomics to expand the fungal tree of life.</title>
        <authorList>
            <person name="Ahrendt S.R."/>
            <person name="Quandt C.A."/>
            <person name="Ciobanu D."/>
            <person name="Clum A."/>
            <person name="Salamov A."/>
            <person name="Andreopoulos B."/>
            <person name="Cheng J.F."/>
            <person name="Woyke T."/>
            <person name="Pelin A."/>
            <person name="Henrissat B."/>
            <person name="Reynolds N.K."/>
            <person name="Benny G.L."/>
            <person name="Smith M.E."/>
            <person name="James T.Y."/>
            <person name="Grigoriev I.V."/>
        </authorList>
    </citation>
    <scope>NUCLEOTIDE SEQUENCE [LARGE SCALE GENOMIC DNA]</scope>
    <source>
        <strain evidence="3">RSA 1356</strain>
    </source>
</reference>
<dbReference type="Gene3D" id="3.40.50.300">
    <property type="entry name" value="P-loop containing nucleotide triphosphate hydrolases"/>
    <property type="match status" value="1"/>
</dbReference>
<dbReference type="SUPFAM" id="SSF52540">
    <property type="entry name" value="P-loop containing nucleoside triphosphate hydrolases"/>
    <property type="match status" value="1"/>
</dbReference>
<dbReference type="PANTHER" id="PTHR23070">
    <property type="entry name" value="BCS1 AAA-TYPE ATPASE"/>
    <property type="match status" value="1"/>
</dbReference>
<dbReference type="EMBL" id="KZ993124">
    <property type="protein sequence ID" value="RKP05461.1"/>
    <property type="molecule type" value="Genomic_DNA"/>
</dbReference>
<evidence type="ECO:0000313" key="3">
    <source>
        <dbReference type="Proteomes" id="UP000271241"/>
    </source>
</evidence>
<dbReference type="STRING" id="78915.A0A4P9XJD4"/>
<dbReference type="InterPro" id="IPR027417">
    <property type="entry name" value="P-loop_NTPase"/>
</dbReference>
<sequence length="98" mass="11194">LESVALIKEQEDELSHDLNTFLEDRDFYSRVGLPYRRGYLFYGKPGTGKTSLVNAISAQLNRDVYYLNLRNIKSDSMLQSAFSRVPANQVIVFEDVDA</sequence>
<dbReference type="GO" id="GO:0005524">
    <property type="term" value="F:ATP binding"/>
    <property type="evidence" value="ECO:0007669"/>
    <property type="project" value="InterPro"/>
</dbReference>
<evidence type="ECO:0000313" key="2">
    <source>
        <dbReference type="EMBL" id="RKP05461.1"/>
    </source>
</evidence>
<keyword evidence="2" id="KW-0378">Hydrolase</keyword>
<name>A0A4P9XJD4_9FUNG</name>
<dbReference type="Proteomes" id="UP000271241">
    <property type="component" value="Unassembled WGS sequence"/>
</dbReference>
<feature type="domain" description="ATPase AAA-type core" evidence="1">
    <location>
        <begin position="39"/>
        <end position="98"/>
    </location>
</feature>
<dbReference type="AlphaFoldDB" id="A0A4P9XJD4"/>
<proteinExistence type="predicted"/>
<gene>
    <name evidence="2" type="ORF">THASP1DRAFT_7002</name>
</gene>
<dbReference type="InterPro" id="IPR003959">
    <property type="entry name" value="ATPase_AAA_core"/>
</dbReference>
<dbReference type="InterPro" id="IPR050747">
    <property type="entry name" value="Mitochondrial_chaperone_BCS1"/>
</dbReference>
<feature type="non-terminal residue" evidence="2">
    <location>
        <position position="1"/>
    </location>
</feature>
<feature type="non-terminal residue" evidence="2">
    <location>
        <position position="98"/>
    </location>
</feature>
<evidence type="ECO:0000259" key="1">
    <source>
        <dbReference type="Pfam" id="PF00004"/>
    </source>
</evidence>
<keyword evidence="3" id="KW-1185">Reference proteome</keyword>
<dbReference type="GO" id="GO:0016887">
    <property type="term" value="F:ATP hydrolysis activity"/>
    <property type="evidence" value="ECO:0007669"/>
    <property type="project" value="InterPro"/>
</dbReference>
<accession>A0A4P9XJD4</accession>
<protein>
    <submittedName>
        <fullName evidence="2">P-loop containing nucleoside triphosphate hydrolase protein</fullName>
    </submittedName>
</protein>
<dbReference type="OrthoDB" id="10251412at2759"/>
<dbReference type="Pfam" id="PF00004">
    <property type="entry name" value="AAA"/>
    <property type="match status" value="1"/>
</dbReference>
<organism evidence="2 3">
    <name type="scientific">Thamnocephalis sphaerospora</name>
    <dbReference type="NCBI Taxonomy" id="78915"/>
    <lineage>
        <taxon>Eukaryota</taxon>
        <taxon>Fungi</taxon>
        <taxon>Fungi incertae sedis</taxon>
        <taxon>Zoopagomycota</taxon>
        <taxon>Zoopagomycotina</taxon>
        <taxon>Zoopagomycetes</taxon>
        <taxon>Zoopagales</taxon>
        <taxon>Sigmoideomycetaceae</taxon>
        <taxon>Thamnocephalis</taxon>
    </lineage>
</organism>